<evidence type="ECO:0000256" key="18">
    <source>
        <dbReference type="ARBA" id="ARBA00044912"/>
    </source>
</evidence>
<dbReference type="Gene3D" id="1.20.1250.20">
    <property type="entry name" value="MFS general substrate transporter like domains"/>
    <property type="match status" value="2"/>
</dbReference>
<feature type="transmembrane region" description="Helical" evidence="26">
    <location>
        <begin position="478"/>
        <end position="495"/>
    </location>
</feature>
<dbReference type="InterPro" id="IPR011701">
    <property type="entry name" value="MFS"/>
</dbReference>
<keyword evidence="6 26" id="KW-0472">Membrane</keyword>
<comment type="catalytic activity">
    <reaction evidence="12">
        <text>L-lysyl-L-alpha-amino acid(out) = L-lysyl-L-alpha-amino acid(in)</text>
        <dbReference type="Rhea" id="RHEA:79387"/>
        <dbReference type="ChEBI" id="CHEBI:229965"/>
    </reaction>
</comment>
<evidence type="ECO:0000256" key="22">
    <source>
        <dbReference type="ARBA" id="ARBA00045018"/>
    </source>
</evidence>
<keyword evidence="5 26" id="KW-1133">Transmembrane helix</keyword>
<keyword evidence="28" id="KW-1185">Reference proteome</keyword>
<keyword evidence="25" id="KW-0175">Coiled coil</keyword>
<protein>
    <recommendedName>
        <fullName evidence="21">Lysosomal dipeptide transporter MFSD1</fullName>
    </recommendedName>
    <alternativeName>
        <fullName evidence="22">Major facilitator superfamily domain-containing protein 1</fullName>
    </alternativeName>
</protein>
<evidence type="ECO:0000256" key="3">
    <source>
        <dbReference type="ARBA" id="ARBA00022448"/>
    </source>
</evidence>
<comment type="subcellular location">
    <subcellularLocation>
        <location evidence="1">Lysosome membrane</location>
        <topology evidence="1">Multi-pass membrane protein</topology>
    </subcellularLocation>
</comment>
<evidence type="ECO:0000256" key="9">
    <source>
        <dbReference type="ARBA" id="ARBA00044878"/>
    </source>
</evidence>
<dbReference type="OrthoDB" id="424834at2759"/>
<comment type="catalytic activity">
    <reaction evidence="8">
        <text>L-lysyl-L-alanine(out) = L-lysyl-L-alanine(in)</text>
        <dbReference type="Rhea" id="RHEA:79399"/>
        <dbReference type="ChEBI" id="CHEBI:229954"/>
    </reaction>
</comment>
<feature type="transmembrane region" description="Helical" evidence="26">
    <location>
        <begin position="98"/>
        <end position="119"/>
    </location>
</feature>
<evidence type="ECO:0000256" key="6">
    <source>
        <dbReference type="ARBA" id="ARBA00023136"/>
    </source>
</evidence>
<evidence type="ECO:0000313" key="27">
    <source>
        <dbReference type="EMBL" id="KRH94923.1"/>
    </source>
</evidence>
<dbReference type="PANTHER" id="PTHR23512">
    <property type="entry name" value="MAJOR FACILITATOR SUPERFAMILY DOMAIN-CONTAINING PROTEIN 1"/>
    <property type="match status" value="1"/>
</dbReference>
<feature type="coiled-coil region" evidence="25">
    <location>
        <begin position="231"/>
        <end position="267"/>
    </location>
</feature>
<evidence type="ECO:0000256" key="11">
    <source>
        <dbReference type="ARBA" id="ARBA00044884"/>
    </source>
</evidence>
<comment type="function">
    <text evidence="23">Lysosomal dipeptide uniporter that selectively exports lysine, arginine or histidine-containing dipeptides with a net positive charge from the lysosome lumen into the cytosol. Could play a role in a specific type of protein O-glycosylation indirectly regulating macrophages migration and tissue invasion. Also essential for liver homeostasis.</text>
</comment>
<proteinExistence type="inferred from homology"/>
<feature type="transmembrane region" description="Helical" evidence="26">
    <location>
        <begin position="413"/>
        <end position="431"/>
    </location>
</feature>
<evidence type="ECO:0000256" key="20">
    <source>
        <dbReference type="ARBA" id="ARBA00044924"/>
    </source>
</evidence>
<evidence type="ECO:0000256" key="25">
    <source>
        <dbReference type="SAM" id="Coils"/>
    </source>
</evidence>
<evidence type="ECO:0000256" key="26">
    <source>
        <dbReference type="SAM" id="Phobius"/>
    </source>
</evidence>
<evidence type="ECO:0000256" key="8">
    <source>
        <dbReference type="ARBA" id="ARBA00044876"/>
    </source>
</evidence>
<name>A0A0R0M9E3_9MICR</name>
<evidence type="ECO:0000256" key="1">
    <source>
        <dbReference type="ARBA" id="ARBA00004155"/>
    </source>
</evidence>
<comment type="catalytic activity">
    <reaction evidence="9">
        <text>L-histidyl-glycine(out) = L-histidyl-glycine(in)</text>
        <dbReference type="Rhea" id="RHEA:79395"/>
        <dbReference type="ChEBI" id="CHEBI:229957"/>
    </reaction>
</comment>
<comment type="catalytic activity">
    <reaction evidence="20">
        <text>L-lysyl-glycine(out) = L-lysyl-glycine(in)</text>
        <dbReference type="Rhea" id="RHEA:79407"/>
        <dbReference type="ChEBI" id="CHEBI:191202"/>
    </reaction>
</comment>
<dbReference type="AlphaFoldDB" id="A0A0R0M9E3"/>
<comment type="subunit">
    <text evidence="24">Homodimer. Interacts with lysosomal protein GLMP (via lumenal domain); the interaction starts while both proteins are still in the endoplasmic reticulum and is required for stabilization of MFSD1 in lysosomes but has no direct effect on its targeting to lysosomes or transporter activity.</text>
</comment>
<evidence type="ECO:0000256" key="7">
    <source>
        <dbReference type="ARBA" id="ARBA00023228"/>
    </source>
</evidence>
<feature type="transmembrane region" description="Helical" evidence="26">
    <location>
        <begin position="533"/>
        <end position="553"/>
    </location>
</feature>
<feature type="transmembrane region" description="Helical" evidence="26">
    <location>
        <begin position="565"/>
        <end position="587"/>
    </location>
</feature>
<evidence type="ECO:0000256" key="2">
    <source>
        <dbReference type="ARBA" id="ARBA00008335"/>
    </source>
</evidence>
<dbReference type="EMBL" id="LGUB01000017">
    <property type="protein sequence ID" value="KRH94923.1"/>
    <property type="molecule type" value="Genomic_DNA"/>
</dbReference>
<reference evidence="27 28" key="1">
    <citation type="submission" date="2015-07" db="EMBL/GenBank/DDBJ databases">
        <title>The genome of Pseudoloma neurophilia, a relevant intracellular parasite of the zebrafish.</title>
        <authorList>
            <person name="Ndikumana S."/>
            <person name="Pelin A."/>
            <person name="Sanders J."/>
            <person name="Corradi N."/>
        </authorList>
    </citation>
    <scope>NUCLEOTIDE SEQUENCE [LARGE SCALE GENOMIC DNA]</scope>
    <source>
        <strain evidence="27 28">MK1</strain>
    </source>
</reference>
<dbReference type="Pfam" id="PF07690">
    <property type="entry name" value="MFS_1"/>
    <property type="match status" value="1"/>
</dbReference>
<sequence>MKQKYAILLSSSAILFSSYYCYDIPAALNRSLSTTKSIFNTYNITELYSIYAFPNIFVPLLLTIFFKDSIKPAFITMLSVLILIGHTIFSFALNFENIYFMLFGRFIFGLGNETLFVLLSNKITENYKRNISLALSIFISLGRLGIVANFIFTPIIAKVISPFFSCIIGIILLSIAVIINLIFNFSFKSTKLLAQKQNRTEIEQKIINWEKYLKNSEFNDGSKRNKGYEFNDRYENVNSELNDRYENDRCENEDSELNDRYENEDSELNDRYENDSYELNTNNILTDKSSNEQLKTTNLIISPTLFPIPLVPSTENVWKLPEKTDFNILNQIELENETMSEINEITRQKPNLKQKIKSEKNRMSEITLQKPNLKQKIKSEKNRMSEINYPNSNKNFISIYNIDDPKKKIHGSFYLMTLIAFFLSFIWAPFYNLGPLLLQSKFNIGQVTSSQIMGGIEAIQMIFFIISGYLADFFGGKFFMIFFGCFLLTCSYFFMFLNTFLYLTIFLMSLAAPLHGLYWSLVSNLCSVDYIPIAFSLLSCQMNLSFTIAPIIYSYLIKKFHSYDIMVICSLFLTIIVNLLCFLLSIWNKNARLGLNKKIK</sequence>
<gene>
    <name evidence="27" type="ORF">M153_9500012963</name>
</gene>
<accession>A0A0R0M9E3</accession>
<keyword evidence="7" id="KW-0458">Lysosome</keyword>
<evidence type="ECO:0000256" key="17">
    <source>
        <dbReference type="ARBA" id="ARBA00044903"/>
    </source>
</evidence>
<evidence type="ECO:0000256" key="12">
    <source>
        <dbReference type="ARBA" id="ARBA00044891"/>
    </source>
</evidence>
<comment type="catalytic activity">
    <reaction evidence="17">
        <text>L-arginyl-glycine(out) = L-arginyl-glycine(in)</text>
        <dbReference type="Rhea" id="RHEA:79391"/>
        <dbReference type="ChEBI" id="CHEBI:229955"/>
    </reaction>
</comment>
<evidence type="ECO:0000256" key="21">
    <source>
        <dbReference type="ARBA" id="ARBA00044985"/>
    </source>
</evidence>
<comment type="catalytic activity">
    <reaction evidence="11">
        <text>L-alpha-aminoacyl-L-histidine(out) = L-alpha-aminoacyl-L-histidine(in)</text>
        <dbReference type="Rhea" id="RHEA:79375"/>
        <dbReference type="ChEBI" id="CHEBI:229967"/>
    </reaction>
</comment>
<comment type="catalytic activity">
    <reaction evidence="19">
        <text>L-alanyl-L-lysine(out) = L-alanyl-L-lysine(in)</text>
        <dbReference type="Rhea" id="RHEA:79415"/>
        <dbReference type="ChEBI" id="CHEBI:192470"/>
    </reaction>
</comment>
<feature type="transmembrane region" description="Helical" evidence="26">
    <location>
        <begin position="131"/>
        <end position="156"/>
    </location>
</feature>
<evidence type="ECO:0000256" key="19">
    <source>
        <dbReference type="ARBA" id="ARBA00044919"/>
    </source>
</evidence>
<comment type="catalytic activity">
    <reaction evidence="10">
        <text>L-alpha-aminoacyl-L-arginine(out) = L-alpha-aminoacyl-L-arginine(in)</text>
        <dbReference type="Rhea" id="RHEA:79367"/>
        <dbReference type="ChEBI" id="CHEBI:229968"/>
    </reaction>
</comment>
<feature type="transmembrane region" description="Helical" evidence="26">
    <location>
        <begin position="501"/>
        <end position="521"/>
    </location>
</feature>
<evidence type="ECO:0000256" key="4">
    <source>
        <dbReference type="ARBA" id="ARBA00022692"/>
    </source>
</evidence>
<evidence type="ECO:0000256" key="5">
    <source>
        <dbReference type="ARBA" id="ARBA00022989"/>
    </source>
</evidence>
<comment type="catalytic activity">
    <reaction evidence="16">
        <text>L-lysyl-L-lysine(out) = L-lysyl-L-lysine(in)</text>
        <dbReference type="Rhea" id="RHEA:79403"/>
        <dbReference type="ChEBI" id="CHEBI:229956"/>
    </reaction>
</comment>
<feature type="transmembrane region" description="Helical" evidence="26">
    <location>
        <begin position="162"/>
        <end position="183"/>
    </location>
</feature>
<evidence type="ECO:0000256" key="23">
    <source>
        <dbReference type="ARBA" id="ARBA00045709"/>
    </source>
</evidence>
<evidence type="ECO:0000256" key="24">
    <source>
        <dbReference type="ARBA" id="ARBA00046376"/>
    </source>
</evidence>
<comment type="catalytic activity">
    <reaction evidence="13">
        <text>L-alpha-aminoacyl-L-lysine(out) = L-alpha-aminoacyl-L-lysine(in)</text>
        <dbReference type="Rhea" id="RHEA:79383"/>
        <dbReference type="ChEBI" id="CHEBI:229966"/>
    </reaction>
</comment>
<comment type="similarity">
    <text evidence="2">Belongs to the major facilitator superfamily.</text>
</comment>
<evidence type="ECO:0000256" key="15">
    <source>
        <dbReference type="ARBA" id="ARBA00044899"/>
    </source>
</evidence>
<feature type="transmembrane region" description="Helical" evidence="26">
    <location>
        <begin position="451"/>
        <end position="471"/>
    </location>
</feature>
<evidence type="ECO:0000256" key="13">
    <source>
        <dbReference type="ARBA" id="ARBA00044893"/>
    </source>
</evidence>
<keyword evidence="4 26" id="KW-0812">Transmembrane</keyword>
<comment type="catalytic activity">
    <reaction evidence="15">
        <text>L-arginyl-L-alpha-amino acid(out) = L-arginyl-L-alpha-amino acid(in)</text>
        <dbReference type="Rhea" id="RHEA:79371"/>
        <dbReference type="ChEBI" id="CHEBI:84315"/>
    </reaction>
</comment>
<dbReference type="VEuPathDB" id="MicrosporidiaDB:M153_9500012963"/>
<feature type="transmembrane region" description="Helical" evidence="26">
    <location>
        <begin position="47"/>
        <end position="66"/>
    </location>
</feature>
<comment type="catalytic activity">
    <reaction evidence="14">
        <text>L-aspartyl-L-lysine(out) = L-aspartyl-L-lysine(in)</text>
        <dbReference type="Rhea" id="RHEA:79411"/>
        <dbReference type="ChEBI" id="CHEBI:229953"/>
    </reaction>
</comment>
<dbReference type="InterPro" id="IPR036259">
    <property type="entry name" value="MFS_trans_sf"/>
</dbReference>
<comment type="catalytic activity">
    <reaction evidence="18">
        <text>L-histidyl-L-alpha-amino acid(out) = L-histidyl-L-alpha-amino acid(in)</text>
        <dbReference type="Rhea" id="RHEA:79379"/>
        <dbReference type="ChEBI" id="CHEBI:229964"/>
    </reaction>
</comment>
<comment type="caution">
    <text evidence="27">The sequence shown here is derived from an EMBL/GenBank/DDBJ whole genome shotgun (WGS) entry which is preliminary data.</text>
</comment>
<dbReference type="InterPro" id="IPR052187">
    <property type="entry name" value="MFSD1"/>
</dbReference>
<dbReference type="Proteomes" id="UP000051530">
    <property type="component" value="Unassembled WGS sequence"/>
</dbReference>
<feature type="transmembrane region" description="Helical" evidence="26">
    <location>
        <begin position="73"/>
        <end position="92"/>
    </location>
</feature>
<keyword evidence="3" id="KW-0813">Transport</keyword>
<evidence type="ECO:0000313" key="28">
    <source>
        <dbReference type="Proteomes" id="UP000051530"/>
    </source>
</evidence>
<dbReference type="GO" id="GO:0022857">
    <property type="term" value="F:transmembrane transporter activity"/>
    <property type="evidence" value="ECO:0007669"/>
    <property type="project" value="InterPro"/>
</dbReference>
<organism evidence="27 28">
    <name type="scientific">Pseudoloma neurophilia</name>
    <dbReference type="NCBI Taxonomy" id="146866"/>
    <lineage>
        <taxon>Eukaryota</taxon>
        <taxon>Fungi</taxon>
        <taxon>Fungi incertae sedis</taxon>
        <taxon>Microsporidia</taxon>
        <taxon>Pseudoloma</taxon>
    </lineage>
</organism>
<evidence type="ECO:0000256" key="14">
    <source>
        <dbReference type="ARBA" id="ARBA00044898"/>
    </source>
</evidence>
<evidence type="ECO:0000256" key="16">
    <source>
        <dbReference type="ARBA" id="ARBA00044900"/>
    </source>
</evidence>
<dbReference type="SUPFAM" id="SSF103473">
    <property type="entry name" value="MFS general substrate transporter"/>
    <property type="match status" value="1"/>
</dbReference>
<evidence type="ECO:0000256" key="10">
    <source>
        <dbReference type="ARBA" id="ARBA00044881"/>
    </source>
</evidence>
<dbReference type="PANTHER" id="PTHR23512:SF3">
    <property type="entry name" value="MAJOR FACILITATOR SUPERFAMILY DOMAIN-CONTAINING PROTEIN 1"/>
    <property type="match status" value="1"/>
</dbReference>